<evidence type="ECO:0000259" key="2">
    <source>
        <dbReference type="SMART" id="SM00867"/>
    </source>
</evidence>
<dbReference type="Proteomes" id="UP000297407">
    <property type="component" value="Unassembled WGS sequence"/>
</dbReference>
<dbReference type="InterPro" id="IPR036761">
    <property type="entry name" value="TTHA0802/YceI-like_sf"/>
</dbReference>
<feature type="domain" description="Lipid/polyisoprenoid-binding YceI-like" evidence="2">
    <location>
        <begin position="25"/>
        <end position="189"/>
    </location>
</feature>
<keyword evidence="4" id="KW-1185">Reference proteome</keyword>
<dbReference type="Pfam" id="PF04264">
    <property type="entry name" value="YceI"/>
    <property type="match status" value="1"/>
</dbReference>
<evidence type="ECO:0000313" key="4">
    <source>
        <dbReference type="Proteomes" id="UP000297407"/>
    </source>
</evidence>
<name>A0A4Z0L8X0_9FLAO</name>
<dbReference type="SUPFAM" id="SSF101874">
    <property type="entry name" value="YceI-like"/>
    <property type="match status" value="1"/>
</dbReference>
<dbReference type="RefSeq" id="WP_135525215.1">
    <property type="nucleotide sequence ID" value="NZ_SRLH01000002.1"/>
</dbReference>
<dbReference type="InterPro" id="IPR007372">
    <property type="entry name" value="Lipid/polyisoprenoid-bd_YceI"/>
</dbReference>
<feature type="chain" id="PRO_5021508632" evidence="1">
    <location>
        <begin position="23"/>
        <end position="190"/>
    </location>
</feature>
<proteinExistence type="predicted"/>
<dbReference type="PANTHER" id="PTHR34406:SF1">
    <property type="entry name" value="PROTEIN YCEI"/>
    <property type="match status" value="1"/>
</dbReference>
<dbReference type="PANTHER" id="PTHR34406">
    <property type="entry name" value="PROTEIN YCEI"/>
    <property type="match status" value="1"/>
</dbReference>
<reference evidence="3 4" key="1">
    <citation type="submission" date="2019-04" db="EMBL/GenBank/DDBJ databases">
        <title>Flavobacterium sp. strain DS2-A Genome sequencing and assembly.</title>
        <authorList>
            <person name="Kim I."/>
        </authorList>
    </citation>
    <scope>NUCLEOTIDE SEQUENCE [LARGE SCALE GENOMIC DNA]</scope>
    <source>
        <strain evidence="3 4">DS2-A</strain>
    </source>
</reference>
<dbReference type="OrthoDB" id="951410at2"/>
<evidence type="ECO:0000313" key="3">
    <source>
        <dbReference type="EMBL" id="TGD58905.1"/>
    </source>
</evidence>
<comment type="caution">
    <text evidence="3">The sequence shown here is derived from an EMBL/GenBank/DDBJ whole genome shotgun (WGS) entry which is preliminary data.</text>
</comment>
<accession>A0A4Z0L8X0</accession>
<dbReference type="Gene3D" id="2.40.128.110">
    <property type="entry name" value="Lipid/polyisoprenoid-binding, YceI-like"/>
    <property type="match status" value="1"/>
</dbReference>
<protein>
    <submittedName>
        <fullName evidence="3">YceI family protein</fullName>
    </submittedName>
</protein>
<evidence type="ECO:0000256" key="1">
    <source>
        <dbReference type="SAM" id="SignalP"/>
    </source>
</evidence>
<feature type="signal peptide" evidence="1">
    <location>
        <begin position="1"/>
        <end position="22"/>
    </location>
</feature>
<dbReference type="EMBL" id="SRLH01000002">
    <property type="protein sequence ID" value="TGD58905.1"/>
    <property type="molecule type" value="Genomic_DNA"/>
</dbReference>
<organism evidence="3 4">
    <name type="scientific">Flavobacterium humi</name>
    <dbReference type="NCBI Taxonomy" id="2562683"/>
    <lineage>
        <taxon>Bacteria</taxon>
        <taxon>Pseudomonadati</taxon>
        <taxon>Bacteroidota</taxon>
        <taxon>Flavobacteriia</taxon>
        <taxon>Flavobacteriales</taxon>
        <taxon>Flavobacteriaceae</taxon>
        <taxon>Flavobacterium</taxon>
    </lineage>
</organism>
<keyword evidence="1" id="KW-0732">Signal</keyword>
<gene>
    <name evidence="3" type="ORF">E4635_03375</name>
</gene>
<sequence length="190" mass="20337">MKNLKSIALALVVALGTLSATAQTSKKVDVAQSKINWVGKKMTGQHSGTINLKEGNLIFNGKKLAGGNFTVDMTSINTTDLKAGEGKEKLDGHLKADDFFGVEANPTATLVFKSIGVKAKNVYTVNADLTIKGITKPITFDITVNKNDATAKLSVDRTKYDIKYGSGSFFEGLGDKAISDNFDLVVNLKF</sequence>
<dbReference type="AlphaFoldDB" id="A0A4Z0L8X0"/>
<dbReference type="SMART" id="SM00867">
    <property type="entry name" value="YceI"/>
    <property type="match status" value="1"/>
</dbReference>